<dbReference type="AlphaFoldDB" id="A0A7J6XVU7"/>
<organism evidence="2 3">
    <name type="scientific">Trypanosoma cruzi</name>
    <dbReference type="NCBI Taxonomy" id="5693"/>
    <lineage>
        <taxon>Eukaryota</taxon>
        <taxon>Discoba</taxon>
        <taxon>Euglenozoa</taxon>
        <taxon>Kinetoplastea</taxon>
        <taxon>Metakinetoplastina</taxon>
        <taxon>Trypanosomatida</taxon>
        <taxon>Trypanosomatidae</taxon>
        <taxon>Trypanosoma</taxon>
        <taxon>Schizotrypanum</taxon>
    </lineage>
</organism>
<dbReference type="Proteomes" id="UP000583944">
    <property type="component" value="Unassembled WGS sequence"/>
</dbReference>
<comment type="caution">
    <text evidence="2">The sequence shown here is derived from an EMBL/GenBank/DDBJ whole genome shotgun (WGS) entry which is preliminary data.</text>
</comment>
<feature type="region of interest" description="Disordered" evidence="1">
    <location>
        <begin position="187"/>
        <end position="211"/>
    </location>
</feature>
<dbReference type="VEuPathDB" id="TriTrypDB:ECC02_008943"/>
<feature type="region of interest" description="Disordered" evidence="1">
    <location>
        <begin position="74"/>
        <end position="98"/>
    </location>
</feature>
<name>A0A7J6XVU7_TRYCR</name>
<gene>
    <name evidence="2" type="ORF">ECC02_008943</name>
</gene>
<proteinExistence type="predicted"/>
<protein>
    <submittedName>
        <fullName evidence="2">Uncharacterized protein</fullName>
    </submittedName>
</protein>
<evidence type="ECO:0000313" key="3">
    <source>
        <dbReference type="Proteomes" id="UP000583944"/>
    </source>
</evidence>
<reference evidence="2 3" key="1">
    <citation type="journal article" date="2019" name="Genome Biol. Evol.">
        <title>Nanopore Sequencing Significantly Improves Genome Assembly of the Protozoan Parasite Trypanosoma cruzi.</title>
        <authorList>
            <person name="Diaz-Viraque F."/>
            <person name="Pita S."/>
            <person name="Greif G."/>
            <person name="de Souza R.C.M."/>
            <person name="Iraola G."/>
            <person name="Robello C."/>
        </authorList>
    </citation>
    <scope>NUCLEOTIDE SEQUENCE [LARGE SCALE GENOMIC DNA]</scope>
    <source>
        <strain evidence="2 3">Berenice</strain>
    </source>
</reference>
<evidence type="ECO:0000313" key="2">
    <source>
        <dbReference type="EMBL" id="KAF5218130.1"/>
    </source>
</evidence>
<dbReference type="VEuPathDB" id="TriTrypDB:BCY84_20169"/>
<accession>A0A7J6XVU7</accession>
<sequence>MESTIFTETLSTAACDYAHSRRTVEAREHTSTVLDHLVTHIVDVPFFLASSTEERTHGCSLSLATAAYPGTKLVMHKPRRRPTSHSSQTHGAPASSHWPDVLLVSDSSGQELTAPLQQVTGTHAHGLHCHSQGGDCTSLPPHRCFSRIRMAATTTATRHPTHMPLVRRGCRTAGTQRTLHGKAISSRWTPHRHDPMPGRLPGVRQALQLPH</sequence>
<evidence type="ECO:0000256" key="1">
    <source>
        <dbReference type="SAM" id="MobiDB-lite"/>
    </source>
</evidence>
<feature type="compositionally biased region" description="Basic residues" evidence="1">
    <location>
        <begin position="74"/>
        <end position="83"/>
    </location>
</feature>
<dbReference type="EMBL" id="JABDHM010000106">
    <property type="protein sequence ID" value="KAF5218130.1"/>
    <property type="molecule type" value="Genomic_DNA"/>
</dbReference>